<dbReference type="InterPro" id="IPR023753">
    <property type="entry name" value="FAD/NAD-binding_dom"/>
</dbReference>
<dbReference type="RefSeq" id="WP_004986156.1">
    <property type="nucleotide sequence ID" value="NZ_AP018824.1"/>
</dbReference>
<dbReference type="EMBL" id="CP089044">
    <property type="protein sequence ID" value="UYF75383.1"/>
    <property type="molecule type" value="Genomic_DNA"/>
</dbReference>
<dbReference type="Pfam" id="PF07992">
    <property type="entry name" value="Pyr_redox_2"/>
    <property type="match status" value="1"/>
</dbReference>
<evidence type="ECO:0000256" key="4">
    <source>
        <dbReference type="ARBA" id="ARBA00023002"/>
    </source>
</evidence>
<keyword evidence="3" id="KW-0274">FAD</keyword>
<evidence type="ECO:0000256" key="5">
    <source>
        <dbReference type="ARBA" id="ARBA00023027"/>
    </source>
</evidence>
<dbReference type="SUPFAM" id="SSF51905">
    <property type="entry name" value="FAD/NAD(P)-binding domain"/>
    <property type="match status" value="1"/>
</dbReference>
<protein>
    <submittedName>
        <fullName evidence="6">NAD(P)/FAD-dependent oxidoreductase</fullName>
    </submittedName>
</protein>
<accession>A0A3G9FTR0</accession>
<evidence type="ECO:0000313" key="6">
    <source>
        <dbReference type="EMBL" id="UYF75383.1"/>
    </source>
</evidence>
<keyword evidence="2" id="KW-0285">Flavoprotein</keyword>
<evidence type="ECO:0000256" key="1">
    <source>
        <dbReference type="ARBA" id="ARBA00005272"/>
    </source>
</evidence>
<dbReference type="PANTHER" id="PTHR43706">
    <property type="entry name" value="NADH DEHYDROGENASE"/>
    <property type="match status" value="1"/>
</dbReference>
<evidence type="ECO:0000313" key="7">
    <source>
        <dbReference type="Proteomes" id="UP001164081"/>
    </source>
</evidence>
<dbReference type="AlphaFoldDB" id="A0A3G9FTR0"/>
<name>A0A3G9FTR0_9GAMM</name>
<dbReference type="GO" id="GO:0008137">
    <property type="term" value="F:NADH dehydrogenase (ubiquinone) activity"/>
    <property type="evidence" value="ECO:0007669"/>
    <property type="project" value="TreeGrafter"/>
</dbReference>
<keyword evidence="5" id="KW-0520">NAD</keyword>
<keyword evidence="4" id="KW-0560">Oxidoreductase</keyword>
<sequence>MMTTSNRDLKLHRIVIVGGGAGGLELATRLGNTLGKRRKAEIILVDAALTHIWKPLLHEVAAGTLNSYEDELNYFAHANQHHFEFFLGRLKDIDRQTQEIVLDVLRDEEGKDIAPERRIGYDTLVMAIGSTSNDFGTSGAKEHCIFLDSRPQADRFQREFLSMYLEAQANHLMHRHQNDLNIAIIGAGATGVELAAELHHAANEFSKYGLNSIDPKDVNISLIEAAPRILPALNERVSERAQKELEDIGVKVLTNCRVTHIDADKVWCEGDLQVSATLKVWSAGIKAPDFLKDIAGLETNRINQLVVRPSLQTTRDENIFAMGDCACYIPEGQERPVPPRAQVANQEAIFLAKALENRLNQKPLGQFQFKDKGSLISLSEHSSVGSIFNNINVEGFMARMMYVSLYRFHQVALHGVFKTTLMMMTDLLSKTASPKLKMH</sequence>
<comment type="similarity">
    <text evidence="1">Belongs to the NADH dehydrogenase family.</text>
</comment>
<dbReference type="InterPro" id="IPR045024">
    <property type="entry name" value="NDH-2"/>
</dbReference>
<dbReference type="PRINTS" id="PR00368">
    <property type="entry name" value="FADPNR"/>
</dbReference>
<proteinExistence type="inferred from homology"/>
<gene>
    <name evidence="6" type="ORF">LSO58_00145</name>
</gene>
<dbReference type="GO" id="GO:0003954">
    <property type="term" value="F:NADH dehydrogenase activity"/>
    <property type="evidence" value="ECO:0007669"/>
    <property type="project" value="InterPro"/>
</dbReference>
<organism evidence="6 7">
    <name type="scientific">Acinetobacter ursingii</name>
    <dbReference type="NCBI Taxonomy" id="108980"/>
    <lineage>
        <taxon>Bacteria</taxon>
        <taxon>Pseudomonadati</taxon>
        <taxon>Pseudomonadota</taxon>
        <taxon>Gammaproteobacteria</taxon>
        <taxon>Moraxellales</taxon>
        <taxon>Moraxellaceae</taxon>
        <taxon>Acinetobacter</taxon>
    </lineage>
</organism>
<dbReference type="InterPro" id="IPR036188">
    <property type="entry name" value="FAD/NAD-bd_sf"/>
</dbReference>
<reference evidence="6" key="1">
    <citation type="journal article" date="2022" name="J Glob Antimicrob Resist">
        <title>Comparative analysis of IMP-4- and OXA-58-containing plasmids of three carbapenemase-producing Acinetobacter ursingii strains in the Netherlands.</title>
        <authorList>
            <person name="Hendrickx A.P.A."/>
            <person name="Schade R.P."/>
            <person name="Landman F."/>
            <person name="Bosch T."/>
            <person name="Schouls L.M."/>
            <person name="van Dijk K."/>
        </authorList>
    </citation>
    <scope>NUCLEOTIDE SEQUENCE</scope>
    <source>
        <strain evidence="6">RIVM_C010761</strain>
    </source>
</reference>
<dbReference type="PANTHER" id="PTHR43706:SF9">
    <property type="entry name" value="TYPE II NADH:QUINONE OXIDOREDUCTASE"/>
    <property type="match status" value="1"/>
</dbReference>
<dbReference type="PRINTS" id="PR00411">
    <property type="entry name" value="PNDRDTASEI"/>
</dbReference>
<dbReference type="Gene3D" id="3.50.50.100">
    <property type="match status" value="1"/>
</dbReference>
<evidence type="ECO:0000256" key="3">
    <source>
        <dbReference type="ARBA" id="ARBA00022827"/>
    </source>
</evidence>
<dbReference type="Proteomes" id="UP001164081">
    <property type="component" value="Chromosome"/>
</dbReference>
<evidence type="ECO:0000256" key="2">
    <source>
        <dbReference type="ARBA" id="ARBA00022630"/>
    </source>
</evidence>